<protein>
    <submittedName>
        <fullName evidence="2">Uncharacterized protein</fullName>
    </submittedName>
</protein>
<evidence type="ECO:0000313" key="3">
    <source>
        <dbReference type="Proteomes" id="UP000010552"/>
    </source>
</evidence>
<gene>
    <name evidence="2" type="ORF">PAL_GLEAN10017062</name>
</gene>
<dbReference type="InParanoid" id="L5JUW9"/>
<dbReference type="AlphaFoldDB" id="L5JUW9"/>
<keyword evidence="3" id="KW-1185">Reference proteome</keyword>
<name>L5JUW9_PTEAL</name>
<proteinExistence type="predicted"/>
<reference evidence="3" key="1">
    <citation type="journal article" date="2013" name="Science">
        <title>Comparative analysis of bat genomes provides insight into the evolution of flight and immunity.</title>
        <authorList>
            <person name="Zhang G."/>
            <person name="Cowled C."/>
            <person name="Shi Z."/>
            <person name="Huang Z."/>
            <person name="Bishop-Lilly K.A."/>
            <person name="Fang X."/>
            <person name="Wynne J.W."/>
            <person name="Xiong Z."/>
            <person name="Baker M.L."/>
            <person name="Zhao W."/>
            <person name="Tachedjian M."/>
            <person name="Zhu Y."/>
            <person name="Zhou P."/>
            <person name="Jiang X."/>
            <person name="Ng J."/>
            <person name="Yang L."/>
            <person name="Wu L."/>
            <person name="Xiao J."/>
            <person name="Feng Y."/>
            <person name="Chen Y."/>
            <person name="Sun X."/>
            <person name="Zhang Y."/>
            <person name="Marsh G.A."/>
            <person name="Crameri G."/>
            <person name="Broder C.C."/>
            <person name="Frey K.G."/>
            <person name="Wang L.F."/>
            <person name="Wang J."/>
        </authorList>
    </citation>
    <scope>NUCLEOTIDE SEQUENCE [LARGE SCALE GENOMIC DNA]</scope>
</reference>
<dbReference type="EMBL" id="KB031114">
    <property type="protein sequence ID" value="ELK03254.1"/>
    <property type="molecule type" value="Genomic_DNA"/>
</dbReference>
<dbReference type="Proteomes" id="UP000010552">
    <property type="component" value="Unassembled WGS sequence"/>
</dbReference>
<evidence type="ECO:0000313" key="2">
    <source>
        <dbReference type="EMBL" id="ELK03254.1"/>
    </source>
</evidence>
<accession>L5JUW9</accession>
<organism evidence="2 3">
    <name type="scientific">Pteropus alecto</name>
    <name type="common">Black flying fox</name>
    <dbReference type="NCBI Taxonomy" id="9402"/>
    <lineage>
        <taxon>Eukaryota</taxon>
        <taxon>Metazoa</taxon>
        <taxon>Chordata</taxon>
        <taxon>Craniata</taxon>
        <taxon>Vertebrata</taxon>
        <taxon>Euteleostomi</taxon>
        <taxon>Mammalia</taxon>
        <taxon>Eutheria</taxon>
        <taxon>Laurasiatheria</taxon>
        <taxon>Chiroptera</taxon>
        <taxon>Yinpterochiroptera</taxon>
        <taxon>Pteropodoidea</taxon>
        <taxon>Pteropodidae</taxon>
        <taxon>Pteropodinae</taxon>
        <taxon>Pteropus</taxon>
    </lineage>
</organism>
<feature type="region of interest" description="Disordered" evidence="1">
    <location>
        <begin position="33"/>
        <end position="73"/>
    </location>
</feature>
<evidence type="ECO:0000256" key="1">
    <source>
        <dbReference type="SAM" id="MobiDB-lite"/>
    </source>
</evidence>
<sequence>MRWPEAWKTEIYRQIYCRLHTVIKGYHGVHSSEVSHIWKPPPSERRRPLVPGLKLPDRLGRHPTNAPSLRRIS</sequence>